<dbReference type="InterPro" id="IPR047180">
    <property type="entry name" value="HoxX-like"/>
</dbReference>
<dbReference type="SUPFAM" id="SSF53223">
    <property type="entry name" value="Aminoacid dehydrogenase-like, N-terminal domain"/>
    <property type="match status" value="1"/>
</dbReference>
<dbReference type="CDD" id="cd01080">
    <property type="entry name" value="NAD_bind_m-THF_DH_Cyclohyd"/>
    <property type="match status" value="1"/>
</dbReference>
<keyword evidence="1" id="KW-0554">One-carbon metabolism</keyword>
<evidence type="ECO:0000313" key="6">
    <source>
        <dbReference type="EMBL" id="RIB12221.1"/>
    </source>
</evidence>
<sequence>MLKRLPNNIYYKKILDCFSVADAIKNTAIEAKKSLNSQPKVTVILPTNSAGKARIDSANYVAKKRKVFEQLDIPMQLIKISPQYNETQIKELIKNLSNDPNNTGIIVQLPFPSDFSINKNNILNSIPIHKDIDGLTIGSVGNLFDLDKGLKPAAPLGICSIFDYYNIPTEGKHIVIMGKGQLVGKPLVCMLMASPYNATVTICDIHTENIKNITKSADILIVAIGKALYVNDDLVKSGVIVIDVGINRLPPNIINGNSSIVGDVDYSVYEKCKYYTPVPSGVGLLTVSSLAFNAVNASILQQGLPPLNLSKLIRQSYSVEKVEKKIIATSQRHSDQLVKIENKKNLNLLLFSSAYNGMTQRIRNELLRLGHKVTFQTADSDDTMRSAFAQYKPDLIICPTLMKAIPEDIYTKVKCLIVHPGIKGDKGPSSLDWAIIDKKDEWGVTVLEADKEMDAGAIWASENFLVPKAITKTHLYNSHVINTATKLVLECVENFQLNNFKPEPLNYANTSVKGRLHETIKQSHFNRQINWKIDNTEIILRKIRAADSKPGVKAEINLNGTKIMRFLYDAHNEKTINQDLMAYPGKVLAKRDDAICIATKDGAFWVSQLRSPKTQMKPYPFKLPATIQLGKLSENIPVINPKQNFTTPTLDTFQEISFELFGSYGILYFNFYNGAMSTSQCERLLKAIKQCQKMPIKGLIFAGSANNWSNGINLNVIQHADNPSIEGWNNIKAINEVVKEIIKLTNIITVAAVQANAGAGGVYLALATDFSFVKPGVVLNPHYKNMGLYGSELHTYTASKRINTFMLKQIKENVKPMLAVEAIEIGLFDKLIQQEQVNPEQSFLDSVKGFMDIAIADTIKFTKFIKNKQDIRMRDELAKSLDEYEKHELEEMHKDFFENRNNFHEKRWAFITKSPFTLANK</sequence>
<dbReference type="InterPro" id="IPR029045">
    <property type="entry name" value="ClpP/crotonase-like_dom_sf"/>
</dbReference>
<accession>A0A397URI6</accession>
<gene>
    <name evidence="6" type="ORF">C2G38_2201245</name>
</gene>
<evidence type="ECO:0000259" key="4">
    <source>
        <dbReference type="Pfam" id="PF02882"/>
    </source>
</evidence>
<dbReference type="OrthoDB" id="2343294at2759"/>
<dbReference type="SUPFAM" id="SSF53328">
    <property type="entry name" value="Formyltransferase"/>
    <property type="match status" value="1"/>
</dbReference>
<feature type="domain" description="Tetrahydrofolate dehydrogenase/cyclohydrolase catalytic" evidence="3">
    <location>
        <begin position="19"/>
        <end position="133"/>
    </location>
</feature>
<dbReference type="Pfam" id="PF02882">
    <property type="entry name" value="THF_DHG_CYH_C"/>
    <property type="match status" value="1"/>
</dbReference>
<dbReference type="Pfam" id="PF00763">
    <property type="entry name" value="THF_DHG_CYH"/>
    <property type="match status" value="1"/>
</dbReference>
<dbReference type="CDD" id="cd08650">
    <property type="entry name" value="FMT_core_HypX_N"/>
    <property type="match status" value="1"/>
</dbReference>
<dbReference type="SUPFAM" id="SSF50486">
    <property type="entry name" value="FMT C-terminal domain-like"/>
    <property type="match status" value="1"/>
</dbReference>
<dbReference type="InterPro" id="IPR002376">
    <property type="entry name" value="Formyl_transf_N"/>
</dbReference>
<evidence type="ECO:0000259" key="3">
    <source>
        <dbReference type="Pfam" id="PF00763"/>
    </source>
</evidence>
<proteinExistence type="inferred from homology"/>
<organism evidence="6 7">
    <name type="scientific">Gigaspora rosea</name>
    <dbReference type="NCBI Taxonomy" id="44941"/>
    <lineage>
        <taxon>Eukaryota</taxon>
        <taxon>Fungi</taxon>
        <taxon>Fungi incertae sedis</taxon>
        <taxon>Mucoromycota</taxon>
        <taxon>Glomeromycotina</taxon>
        <taxon>Glomeromycetes</taxon>
        <taxon>Diversisporales</taxon>
        <taxon>Gigasporaceae</taxon>
        <taxon>Gigaspora</taxon>
    </lineage>
</organism>
<dbReference type="SUPFAM" id="SSF52096">
    <property type="entry name" value="ClpP/crotonase"/>
    <property type="match status" value="1"/>
</dbReference>
<dbReference type="InterPro" id="IPR036477">
    <property type="entry name" value="Formyl_transf_N_sf"/>
</dbReference>
<reference evidence="6 7" key="1">
    <citation type="submission" date="2018-06" db="EMBL/GenBank/DDBJ databases">
        <title>Comparative genomics reveals the genomic features of Rhizophagus irregularis, R. cerebriforme, R. diaphanum and Gigaspora rosea, and their symbiotic lifestyle signature.</title>
        <authorList>
            <person name="Morin E."/>
            <person name="San Clemente H."/>
            <person name="Chen E.C.H."/>
            <person name="De La Providencia I."/>
            <person name="Hainaut M."/>
            <person name="Kuo A."/>
            <person name="Kohler A."/>
            <person name="Murat C."/>
            <person name="Tang N."/>
            <person name="Roy S."/>
            <person name="Loubradou J."/>
            <person name="Henrissat B."/>
            <person name="Grigoriev I.V."/>
            <person name="Corradi N."/>
            <person name="Roux C."/>
            <person name="Martin F.M."/>
        </authorList>
    </citation>
    <scope>NUCLEOTIDE SEQUENCE [LARGE SCALE GENOMIC DNA]</scope>
    <source>
        <strain evidence="6 7">DAOM 194757</strain>
    </source>
</reference>
<evidence type="ECO:0000313" key="7">
    <source>
        <dbReference type="Proteomes" id="UP000266673"/>
    </source>
</evidence>
<dbReference type="PANTHER" id="PTHR43388:SF1">
    <property type="entry name" value="HYDROGENASE MATURATION FACTOR HOXX"/>
    <property type="match status" value="1"/>
</dbReference>
<dbReference type="Proteomes" id="UP000266673">
    <property type="component" value="Unassembled WGS sequence"/>
</dbReference>
<feature type="domain" description="Tetrahydrofolate dehydrogenase/cyclohydrolase NAD(P)-binding" evidence="4">
    <location>
        <begin position="152"/>
        <end position="298"/>
    </location>
</feature>
<comment type="caution">
    <text evidence="6">The sequence shown here is derived from an EMBL/GenBank/DDBJ whole genome shotgun (WGS) entry which is preliminary data.</text>
</comment>
<dbReference type="InterPro" id="IPR001753">
    <property type="entry name" value="Enoyl-CoA_hydra/iso"/>
</dbReference>
<dbReference type="Gene3D" id="3.90.226.10">
    <property type="entry name" value="2-enoyl-CoA Hydratase, Chain A, domain 1"/>
    <property type="match status" value="1"/>
</dbReference>
<dbReference type="InterPro" id="IPR046346">
    <property type="entry name" value="Aminoacid_DH-like_N_sf"/>
</dbReference>
<dbReference type="InterPro" id="IPR020630">
    <property type="entry name" value="THF_DH/CycHdrlase_cat_dom"/>
</dbReference>
<dbReference type="InterPro" id="IPR005793">
    <property type="entry name" value="Formyl_trans_C"/>
</dbReference>
<dbReference type="InterPro" id="IPR011034">
    <property type="entry name" value="Formyl_transferase-like_C_sf"/>
</dbReference>
<feature type="domain" description="Formyl transferase C-terminal" evidence="5">
    <location>
        <begin position="526"/>
        <end position="614"/>
    </location>
</feature>
<dbReference type="InterPro" id="IPR036291">
    <property type="entry name" value="NAD(P)-bd_dom_sf"/>
</dbReference>
<dbReference type="SUPFAM" id="SSF51735">
    <property type="entry name" value="NAD(P)-binding Rossmann-fold domains"/>
    <property type="match status" value="1"/>
</dbReference>
<dbReference type="Gene3D" id="3.40.50.10860">
    <property type="entry name" value="Leucine Dehydrogenase, chain A, domain 1"/>
    <property type="match status" value="1"/>
</dbReference>
<dbReference type="InterPro" id="IPR000672">
    <property type="entry name" value="THF_DH/CycHdrlase"/>
</dbReference>
<dbReference type="EMBL" id="QKWP01001046">
    <property type="protein sequence ID" value="RIB12221.1"/>
    <property type="molecule type" value="Genomic_DNA"/>
</dbReference>
<dbReference type="HAMAP" id="MF_01576">
    <property type="entry name" value="THF_DHG_CYH"/>
    <property type="match status" value="1"/>
</dbReference>
<protein>
    <submittedName>
        <fullName evidence="6">Tetrahydrofolate dehydrogenase/cyclohydrolase</fullName>
    </submittedName>
</protein>
<evidence type="ECO:0000259" key="5">
    <source>
        <dbReference type="Pfam" id="PF02911"/>
    </source>
</evidence>
<dbReference type="InterPro" id="IPR020631">
    <property type="entry name" value="THF_DH/CycHdrlase_NAD-bd_dom"/>
</dbReference>
<dbReference type="PANTHER" id="PTHR43388">
    <property type="entry name" value="HYDROGENASE MATURATION FACTOR HOXX"/>
    <property type="match status" value="1"/>
</dbReference>
<name>A0A397URI6_9GLOM</name>
<dbReference type="Pfam" id="PF00378">
    <property type="entry name" value="ECH_1"/>
    <property type="match status" value="1"/>
</dbReference>
<dbReference type="STRING" id="44941.A0A397URI6"/>
<dbReference type="Pfam" id="PF02911">
    <property type="entry name" value="Formyl_trans_C"/>
    <property type="match status" value="1"/>
</dbReference>
<dbReference type="Gene3D" id="3.40.50.720">
    <property type="entry name" value="NAD(P)-binding Rossmann-like Domain"/>
    <property type="match status" value="1"/>
</dbReference>
<evidence type="ECO:0000259" key="2">
    <source>
        <dbReference type="Pfam" id="PF00551"/>
    </source>
</evidence>
<evidence type="ECO:0000256" key="1">
    <source>
        <dbReference type="ARBA" id="ARBA00022563"/>
    </source>
</evidence>
<dbReference type="GO" id="GO:0006730">
    <property type="term" value="P:one-carbon metabolic process"/>
    <property type="evidence" value="ECO:0007669"/>
    <property type="project" value="UniProtKB-KW"/>
</dbReference>
<dbReference type="Pfam" id="PF00551">
    <property type="entry name" value="Formyl_trans_N"/>
    <property type="match status" value="1"/>
</dbReference>
<dbReference type="GO" id="GO:0016787">
    <property type="term" value="F:hydrolase activity"/>
    <property type="evidence" value="ECO:0007669"/>
    <property type="project" value="UniProtKB-KW"/>
</dbReference>
<keyword evidence="6" id="KW-0378">Hydrolase</keyword>
<keyword evidence="7" id="KW-1185">Reference proteome</keyword>
<dbReference type="GO" id="GO:0004488">
    <property type="term" value="F:methylenetetrahydrofolate dehydrogenase (NADP+) activity"/>
    <property type="evidence" value="ECO:0007669"/>
    <property type="project" value="InterPro"/>
</dbReference>
<dbReference type="PRINTS" id="PR00085">
    <property type="entry name" value="THFDHDRGNASE"/>
</dbReference>
<dbReference type="AlphaFoldDB" id="A0A397URI6"/>
<feature type="domain" description="Formyl transferase N-terminal" evidence="2">
    <location>
        <begin position="378"/>
        <end position="478"/>
    </location>
</feature>
<dbReference type="CDD" id="cd06558">
    <property type="entry name" value="crotonase-like"/>
    <property type="match status" value="1"/>
</dbReference>
<dbReference type="Gene3D" id="3.40.50.12230">
    <property type="match status" value="1"/>
</dbReference>